<dbReference type="GO" id="GO:0016740">
    <property type="term" value="F:transferase activity"/>
    <property type="evidence" value="ECO:0007669"/>
    <property type="project" value="UniProtKB-KW"/>
</dbReference>
<organism evidence="2 3">
    <name type="scientific">Schleiferia thermophila</name>
    <dbReference type="NCBI Taxonomy" id="884107"/>
    <lineage>
        <taxon>Bacteria</taxon>
        <taxon>Pseudomonadati</taxon>
        <taxon>Bacteroidota</taxon>
        <taxon>Flavobacteriia</taxon>
        <taxon>Flavobacteriales</taxon>
        <taxon>Schleiferiaceae</taxon>
        <taxon>Schleiferia</taxon>
    </lineage>
</organism>
<dbReference type="AlphaFoldDB" id="A0A369A930"/>
<dbReference type="Proteomes" id="UP000253517">
    <property type="component" value="Unassembled WGS sequence"/>
</dbReference>
<evidence type="ECO:0000313" key="2">
    <source>
        <dbReference type="EMBL" id="RCX05653.1"/>
    </source>
</evidence>
<evidence type="ECO:0000313" key="3">
    <source>
        <dbReference type="Proteomes" id="UP000253517"/>
    </source>
</evidence>
<protein>
    <submittedName>
        <fullName evidence="2">GMP synthase-like glutamine amidotransferase</fullName>
    </submittedName>
</protein>
<dbReference type="Pfam" id="PF00117">
    <property type="entry name" value="GATase"/>
    <property type="match status" value="1"/>
</dbReference>
<dbReference type="SUPFAM" id="SSF52317">
    <property type="entry name" value="Class I glutamine amidotransferase-like"/>
    <property type="match status" value="1"/>
</dbReference>
<dbReference type="PROSITE" id="PS51273">
    <property type="entry name" value="GATASE_TYPE_1"/>
    <property type="match status" value="1"/>
</dbReference>
<dbReference type="Gene3D" id="3.40.50.880">
    <property type="match status" value="1"/>
</dbReference>
<name>A0A369A930_9FLAO</name>
<dbReference type="RefSeq" id="WP_114365925.1">
    <property type="nucleotide sequence ID" value="NZ_BHZF01000001.1"/>
</dbReference>
<sequence>MNTLSKDLYDNSFKIAILDMYLGEPNQGKPGIYSIIHDFCAENNLKPIIREYDTRGKGDVPDLNYDAYISTGGPGSPIDSEGSQWEEAYFSFIEKLRQHNRLYPKKRKLLFLICHSFQIFVRHYGLGKLSKRKSTSFGIFPIHKTADGKEDRYLKDLPDPFWAVDSRDYQITEPNEKALLLMGSKILCVEKLRPHVRLERAIMCMRFDQEIFGTQFHPEANVEGMLTYLQNPEKKKYIIDTYGEDKYYDMLKKINDSDKIILTRDTILMNFLKEANTIRKNNYMAYVQEVQR</sequence>
<dbReference type="EMBL" id="QPJS01000001">
    <property type="protein sequence ID" value="RCX05653.1"/>
    <property type="molecule type" value="Genomic_DNA"/>
</dbReference>
<accession>A0A369A930</accession>
<feature type="domain" description="Glutamine amidotransferase" evidence="1">
    <location>
        <begin position="35"/>
        <end position="222"/>
    </location>
</feature>
<dbReference type="InterPro" id="IPR017926">
    <property type="entry name" value="GATASE"/>
</dbReference>
<keyword evidence="2" id="KW-0808">Transferase</keyword>
<dbReference type="InterPro" id="IPR029062">
    <property type="entry name" value="Class_I_gatase-like"/>
</dbReference>
<evidence type="ECO:0000259" key="1">
    <source>
        <dbReference type="Pfam" id="PF00117"/>
    </source>
</evidence>
<keyword evidence="3" id="KW-1185">Reference proteome</keyword>
<proteinExistence type="predicted"/>
<reference evidence="2 3" key="1">
    <citation type="submission" date="2018-07" db="EMBL/GenBank/DDBJ databases">
        <title>Genomic Encyclopedia of Type Strains, Phase IV (KMG-IV): sequencing the most valuable type-strain genomes for metagenomic binning, comparative biology and taxonomic classification.</title>
        <authorList>
            <person name="Goeker M."/>
        </authorList>
    </citation>
    <scope>NUCLEOTIDE SEQUENCE [LARGE SCALE GENOMIC DNA]</scope>
    <source>
        <strain evidence="2 3">DSM 21410</strain>
    </source>
</reference>
<keyword evidence="2" id="KW-0315">Glutamine amidotransferase</keyword>
<gene>
    <name evidence="2" type="ORF">DES35_101941</name>
</gene>
<comment type="caution">
    <text evidence="2">The sequence shown here is derived from an EMBL/GenBank/DDBJ whole genome shotgun (WGS) entry which is preliminary data.</text>
</comment>